<dbReference type="PANTHER" id="PTHR23321">
    <property type="entry name" value="RIBOSOMAL PROTEIN S15, BACTERIAL AND ORGANELLAR"/>
    <property type="match status" value="1"/>
</dbReference>
<keyword evidence="7" id="KW-1185">Reference proteome</keyword>
<dbReference type="Proteomes" id="UP001327219">
    <property type="component" value="Chromosome"/>
</dbReference>
<keyword evidence="1 3" id="KW-0689">Ribosomal protein</keyword>
<evidence type="ECO:0000256" key="2">
    <source>
        <dbReference type="ARBA" id="ARBA00023274"/>
    </source>
</evidence>
<dbReference type="SUPFAM" id="SSF47060">
    <property type="entry name" value="S15/NS1 RNA-binding domain"/>
    <property type="match status" value="1"/>
</dbReference>
<comment type="function">
    <text evidence="3">Forms an intersubunit bridge (bridge B4) with the 23S rRNA of the 50S subunit in the ribosome.</text>
</comment>
<dbReference type="PROSITE" id="PS00362">
    <property type="entry name" value="RIBOSOMAL_S15"/>
    <property type="match status" value="1"/>
</dbReference>
<dbReference type="SMART" id="SM01387">
    <property type="entry name" value="Ribosomal_S15"/>
    <property type="match status" value="1"/>
</dbReference>
<dbReference type="HAMAP" id="MF_01343_B">
    <property type="entry name" value="Ribosomal_uS15_B"/>
    <property type="match status" value="1"/>
</dbReference>
<dbReference type="GO" id="GO:0005840">
    <property type="term" value="C:ribosome"/>
    <property type="evidence" value="ECO:0007669"/>
    <property type="project" value="UniProtKB-KW"/>
</dbReference>
<comment type="subunit">
    <text evidence="3">Part of the 30S ribosomal subunit. Forms a bridge to the 50S subunit in the 70S ribosome, contacting the 23S rRNA.</text>
</comment>
<comment type="function">
    <text evidence="3 5">One of the primary rRNA binding proteins, it binds directly to 16S rRNA where it helps nucleate assembly of the platform of the 30S subunit by binding and bridging several RNA helices of the 16S rRNA.</text>
</comment>
<dbReference type="PANTHER" id="PTHR23321:SF26">
    <property type="entry name" value="SMALL RIBOSOMAL SUBUNIT PROTEIN US15M"/>
    <property type="match status" value="1"/>
</dbReference>
<comment type="similarity">
    <text evidence="3 4">Belongs to the universal ribosomal protein uS15 family.</text>
</comment>
<dbReference type="EMBL" id="CP110820">
    <property type="protein sequence ID" value="WPX96998.1"/>
    <property type="molecule type" value="Genomic_DNA"/>
</dbReference>
<dbReference type="Gene3D" id="6.10.250.3130">
    <property type="match status" value="1"/>
</dbReference>
<proteinExistence type="inferred from homology"/>
<dbReference type="RefSeq" id="WP_323732653.1">
    <property type="nucleotide sequence ID" value="NZ_CP110820.1"/>
</dbReference>
<reference evidence="6 7" key="1">
    <citation type="submission" date="2022-11" db="EMBL/GenBank/DDBJ databases">
        <title>Host association and intracellularity evolved multiple times independently in the Rickettsiales.</title>
        <authorList>
            <person name="Castelli M."/>
            <person name="Nardi T."/>
            <person name="Gammuto L."/>
            <person name="Bellinzona G."/>
            <person name="Sabaneyeva E."/>
            <person name="Potekhin A."/>
            <person name="Serra V."/>
            <person name="Petroni G."/>
            <person name="Sassera D."/>
        </authorList>
    </citation>
    <scope>NUCLEOTIDE SEQUENCE [LARGE SCALE GENOMIC DNA]</scope>
    <source>
        <strain evidence="6 7">NDG2</strain>
    </source>
</reference>
<sequence length="90" mass="10483">MSITKELQNELITKFGRGDNDTGSSEVQCALFTHHIKNLTEHLKANKKDYQAKRGLLAFVVKRKRLLTYLKRTDHARYEKLIQELQLKGI</sequence>
<gene>
    <name evidence="3" type="primary">rpsO</name>
    <name evidence="6" type="ORF">Bandiella_01137</name>
</gene>
<dbReference type="InterPro" id="IPR009068">
    <property type="entry name" value="uS15_NS1_RNA-bd_sf"/>
</dbReference>
<dbReference type="NCBIfam" id="TIGR00952">
    <property type="entry name" value="S15_bact"/>
    <property type="match status" value="1"/>
</dbReference>
<keyword evidence="3 5" id="KW-0694">RNA-binding</keyword>
<keyword evidence="3 5" id="KW-0699">rRNA-binding</keyword>
<dbReference type="InterPro" id="IPR000589">
    <property type="entry name" value="Ribosomal_uS15"/>
</dbReference>
<dbReference type="Pfam" id="PF00312">
    <property type="entry name" value="Ribosomal_S15"/>
    <property type="match status" value="1"/>
</dbReference>
<protein>
    <recommendedName>
        <fullName evidence="3">Small ribosomal subunit protein uS15</fullName>
    </recommendedName>
</protein>
<evidence type="ECO:0000313" key="6">
    <source>
        <dbReference type="EMBL" id="WPX96998.1"/>
    </source>
</evidence>
<evidence type="ECO:0000256" key="3">
    <source>
        <dbReference type="HAMAP-Rule" id="MF_01343"/>
    </source>
</evidence>
<evidence type="ECO:0000256" key="1">
    <source>
        <dbReference type="ARBA" id="ARBA00022980"/>
    </source>
</evidence>
<dbReference type="Gene3D" id="1.10.287.10">
    <property type="entry name" value="S15/NS1, RNA-binding"/>
    <property type="match status" value="1"/>
</dbReference>
<name>A0ABZ0ULH2_9RICK</name>
<dbReference type="CDD" id="cd00353">
    <property type="entry name" value="Ribosomal_S15p_S13e"/>
    <property type="match status" value="1"/>
</dbReference>
<dbReference type="InterPro" id="IPR005290">
    <property type="entry name" value="Ribosomal_uS15_bac-type"/>
</dbReference>
<evidence type="ECO:0000256" key="5">
    <source>
        <dbReference type="RuleBase" id="RU004524"/>
    </source>
</evidence>
<keyword evidence="2 3" id="KW-0687">Ribonucleoprotein</keyword>
<accession>A0ABZ0ULH2</accession>
<evidence type="ECO:0000313" key="7">
    <source>
        <dbReference type="Proteomes" id="UP001327219"/>
    </source>
</evidence>
<organism evidence="6 7">
    <name type="scientific">Candidatus Bandiella euplotis</name>
    <dbReference type="NCBI Taxonomy" id="1664265"/>
    <lineage>
        <taxon>Bacteria</taxon>
        <taxon>Pseudomonadati</taxon>
        <taxon>Pseudomonadota</taxon>
        <taxon>Alphaproteobacteria</taxon>
        <taxon>Rickettsiales</taxon>
        <taxon>Candidatus Midichloriaceae</taxon>
        <taxon>Candidatus Bandiella</taxon>
    </lineage>
</organism>
<evidence type="ECO:0000256" key="4">
    <source>
        <dbReference type="RuleBase" id="RU003919"/>
    </source>
</evidence>